<evidence type="ECO:0000313" key="11">
    <source>
        <dbReference type="EMBL" id="EGC04162.1"/>
    </source>
</evidence>
<feature type="transmembrane region" description="Helical" evidence="8">
    <location>
        <begin position="173"/>
        <end position="191"/>
    </location>
</feature>
<feature type="domain" description="ABC transmembrane type-1" evidence="10">
    <location>
        <begin position="34"/>
        <end position="316"/>
    </location>
</feature>
<dbReference type="GO" id="GO:0005524">
    <property type="term" value="F:ATP binding"/>
    <property type="evidence" value="ECO:0007669"/>
    <property type="project" value="UniProtKB-KW"/>
</dbReference>
<dbReference type="InterPro" id="IPR027417">
    <property type="entry name" value="P-loop_NTPase"/>
</dbReference>
<dbReference type="FunFam" id="3.40.50.300:FF:000287">
    <property type="entry name" value="Multidrug ABC transporter ATP-binding protein"/>
    <property type="match status" value="1"/>
</dbReference>
<organism evidence="11 12">
    <name type="scientific">Ruminococcus albus 8</name>
    <dbReference type="NCBI Taxonomy" id="246199"/>
    <lineage>
        <taxon>Bacteria</taxon>
        <taxon>Bacillati</taxon>
        <taxon>Bacillota</taxon>
        <taxon>Clostridia</taxon>
        <taxon>Eubacteriales</taxon>
        <taxon>Oscillospiraceae</taxon>
        <taxon>Ruminococcus</taxon>
    </lineage>
</organism>
<feature type="transmembrane region" description="Helical" evidence="8">
    <location>
        <begin position="148"/>
        <end position="167"/>
    </location>
</feature>
<evidence type="ECO:0000256" key="8">
    <source>
        <dbReference type="SAM" id="Phobius"/>
    </source>
</evidence>
<keyword evidence="6 8" id="KW-1133">Transmembrane helix</keyword>
<dbReference type="GO" id="GO:0140359">
    <property type="term" value="F:ABC-type transporter activity"/>
    <property type="evidence" value="ECO:0007669"/>
    <property type="project" value="InterPro"/>
</dbReference>
<comment type="caution">
    <text evidence="11">The sequence shown here is derived from an EMBL/GenBank/DDBJ whole genome shotgun (WGS) entry which is preliminary data.</text>
</comment>
<evidence type="ECO:0000256" key="4">
    <source>
        <dbReference type="ARBA" id="ARBA00022741"/>
    </source>
</evidence>
<dbReference type="PROSITE" id="PS50929">
    <property type="entry name" value="ABC_TM1F"/>
    <property type="match status" value="1"/>
</dbReference>
<name>E9S986_RUMAL</name>
<dbReference type="Gene3D" id="3.40.50.300">
    <property type="entry name" value="P-loop containing nucleotide triphosphate hydrolases"/>
    <property type="match status" value="1"/>
</dbReference>
<dbReference type="AlphaFoldDB" id="E9S986"/>
<keyword evidence="7 8" id="KW-0472">Membrane</keyword>
<evidence type="ECO:0000256" key="3">
    <source>
        <dbReference type="ARBA" id="ARBA00022692"/>
    </source>
</evidence>
<dbReference type="EMBL" id="ADKM02000038">
    <property type="protein sequence ID" value="EGC04162.1"/>
    <property type="molecule type" value="Genomic_DNA"/>
</dbReference>
<accession>E9S986</accession>
<dbReference type="InterPro" id="IPR003593">
    <property type="entry name" value="AAA+_ATPase"/>
</dbReference>
<proteinExistence type="predicted"/>
<evidence type="ECO:0000259" key="9">
    <source>
        <dbReference type="PROSITE" id="PS50893"/>
    </source>
</evidence>
<dbReference type="GO" id="GO:0005886">
    <property type="term" value="C:plasma membrane"/>
    <property type="evidence" value="ECO:0007669"/>
    <property type="project" value="UniProtKB-SubCell"/>
</dbReference>
<dbReference type="Gene3D" id="1.20.1560.10">
    <property type="entry name" value="ABC transporter type 1, transmembrane domain"/>
    <property type="match status" value="1"/>
</dbReference>
<comment type="subcellular location">
    <subcellularLocation>
        <location evidence="1">Cell membrane</location>
        <topology evidence="1">Multi-pass membrane protein</topology>
    </subcellularLocation>
</comment>
<dbReference type="STRING" id="246199.CUS_4559"/>
<dbReference type="Pfam" id="PF00005">
    <property type="entry name" value="ABC_tran"/>
    <property type="match status" value="1"/>
</dbReference>
<sequence length="589" mass="64636">MGNAHGSKGGCMMFATLKRFFDFCDAEDRKKLYLAIGLGTVKAIFAALRISAIGVIVMGILDGHMTNKNIWAAVAILAVSVLGQLFINLKTTMLQTEAGYHSCANKRIEIAEHLRYLPMGYFNDNSLGHITSVTTNTMEALSDVATRVVMLTTQGILTTIVITAFVFCFDWRIGLLLTAGVAIYALINGAMQKATRKGAPAQQKANRELVAAVIEFVQGIAEVKNYNLVSTRAKKLEAAIKSKQNGDTHLEYAVIPYITLQEIVTKLTGVLMCAASVYFYINGSMSLLYCIMMTISSFMIYESLDVMAGFSALIRSVSICVDQANEILSIPEMDIEGADITPASHGIELKHITFAYENRTIIDGIDLKIPEHTTTAIVGPSGGGKTTLTSLMARFWDVKSGEVLLGGKNVKEYSFDSLMRNFSFVFQRVYLFEDTIANNIRFGEPDAPMEKVIEAAKKARCHDFIMSLPDGYETVIGEGGASLSGGEKQRISIARAIMKDSPIIILDEATANVDPENEAELTKAIEELTKEKTIIMIAHRLKTVEHADQIIVIDGGKIVQQGKHAELMQQDGIYRTFVTDRQKAASWKL</sequence>
<keyword evidence="5 11" id="KW-0067">ATP-binding</keyword>
<keyword evidence="4" id="KW-0547">Nucleotide-binding</keyword>
<dbReference type="SUPFAM" id="SSF90123">
    <property type="entry name" value="ABC transporter transmembrane region"/>
    <property type="match status" value="1"/>
</dbReference>
<evidence type="ECO:0000256" key="7">
    <source>
        <dbReference type="ARBA" id="ARBA00023136"/>
    </source>
</evidence>
<dbReference type="InterPro" id="IPR017871">
    <property type="entry name" value="ABC_transporter-like_CS"/>
</dbReference>
<evidence type="ECO:0000256" key="2">
    <source>
        <dbReference type="ARBA" id="ARBA00022448"/>
    </source>
</evidence>
<reference evidence="11 12" key="1">
    <citation type="submission" date="2011-02" db="EMBL/GenBank/DDBJ databases">
        <authorList>
            <person name="Nelson K.E."/>
            <person name="Sutton G."/>
            <person name="Torralba M."/>
            <person name="Durkin S."/>
            <person name="Harkins D."/>
            <person name="Montgomery R."/>
            <person name="Ziemer C."/>
            <person name="Klaassens E."/>
            <person name="Ocuiv P."/>
            <person name="Morrison M."/>
        </authorList>
    </citation>
    <scope>NUCLEOTIDE SEQUENCE [LARGE SCALE GENOMIC DNA]</scope>
    <source>
        <strain evidence="11 12">8</strain>
    </source>
</reference>
<dbReference type="eggNOG" id="COG1132">
    <property type="taxonomic scope" value="Bacteria"/>
</dbReference>
<keyword evidence="2" id="KW-0813">Transport</keyword>
<dbReference type="PANTHER" id="PTHR24221:SF397">
    <property type="entry name" value="ABC TRANSPORTER, ATP-BINDING TRANSMEMBRANE PROTEIN"/>
    <property type="match status" value="1"/>
</dbReference>
<keyword evidence="12" id="KW-1185">Reference proteome</keyword>
<dbReference type="PROSITE" id="PS50893">
    <property type="entry name" value="ABC_TRANSPORTER_2"/>
    <property type="match status" value="1"/>
</dbReference>
<evidence type="ECO:0000256" key="6">
    <source>
        <dbReference type="ARBA" id="ARBA00022989"/>
    </source>
</evidence>
<feature type="transmembrane region" description="Helical" evidence="8">
    <location>
        <begin position="277"/>
        <end position="301"/>
    </location>
</feature>
<dbReference type="GO" id="GO:0034040">
    <property type="term" value="F:ATPase-coupled lipid transmembrane transporter activity"/>
    <property type="evidence" value="ECO:0007669"/>
    <property type="project" value="TreeGrafter"/>
</dbReference>
<evidence type="ECO:0000313" key="12">
    <source>
        <dbReference type="Proteomes" id="UP000004259"/>
    </source>
</evidence>
<feature type="domain" description="ABC transporter" evidence="9">
    <location>
        <begin position="347"/>
        <end position="580"/>
    </location>
</feature>
<dbReference type="InterPro" id="IPR011527">
    <property type="entry name" value="ABC1_TM_dom"/>
</dbReference>
<dbReference type="GO" id="GO:0016887">
    <property type="term" value="F:ATP hydrolysis activity"/>
    <property type="evidence" value="ECO:0007669"/>
    <property type="project" value="InterPro"/>
</dbReference>
<dbReference type="PANTHER" id="PTHR24221">
    <property type="entry name" value="ATP-BINDING CASSETTE SUB-FAMILY B"/>
    <property type="match status" value="1"/>
</dbReference>
<dbReference type="Proteomes" id="UP000004259">
    <property type="component" value="Unassembled WGS sequence"/>
</dbReference>
<keyword evidence="3 8" id="KW-0812">Transmembrane</keyword>
<feature type="transmembrane region" description="Helical" evidence="8">
    <location>
        <begin position="70"/>
        <end position="87"/>
    </location>
</feature>
<dbReference type="PROSITE" id="PS00211">
    <property type="entry name" value="ABC_TRANSPORTER_1"/>
    <property type="match status" value="1"/>
</dbReference>
<gene>
    <name evidence="11" type="ORF">CUS_4559</name>
</gene>
<evidence type="ECO:0000256" key="5">
    <source>
        <dbReference type="ARBA" id="ARBA00022840"/>
    </source>
</evidence>
<dbReference type="InterPro" id="IPR003439">
    <property type="entry name" value="ABC_transporter-like_ATP-bd"/>
</dbReference>
<dbReference type="SMART" id="SM00382">
    <property type="entry name" value="AAA"/>
    <property type="match status" value="1"/>
</dbReference>
<dbReference type="InterPro" id="IPR036640">
    <property type="entry name" value="ABC1_TM_sf"/>
</dbReference>
<feature type="transmembrane region" description="Helical" evidence="8">
    <location>
        <begin position="32"/>
        <end position="58"/>
    </location>
</feature>
<protein>
    <submittedName>
        <fullName evidence="11">ABC transporter, ATP-binding protein</fullName>
    </submittedName>
</protein>
<dbReference type="Pfam" id="PF00664">
    <property type="entry name" value="ABC_membrane"/>
    <property type="match status" value="1"/>
</dbReference>
<dbReference type="SUPFAM" id="SSF52540">
    <property type="entry name" value="P-loop containing nucleoside triphosphate hydrolases"/>
    <property type="match status" value="1"/>
</dbReference>
<evidence type="ECO:0000259" key="10">
    <source>
        <dbReference type="PROSITE" id="PS50929"/>
    </source>
</evidence>
<evidence type="ECO:0000256" key="1">
    <source>
        <dbReference type="ARBA" id="ARBA00004651"/>
    </source>
</evidence>
<dbReference type="InterPro" id="IPR039421">
    <property type="entry name" value="Type_1_exporter"/>
</dbReference>